<reference evidence="2 4" key="1">
    <citation type="submission" date="2023-07" db="EMBL/GenBank/DDBJ databases">
        <title>Sorghum-associated microbial communities from plants grown in Nebraska, USA.</title>
        <authorList>
            <person name="Schachtman D."/>
        </authorList>
    </citation>
    <scope>NUCLEOTIDE SEQUENCE</scope>
    <source>
        <strain evidence="3 4">BE105</strain>
        <strain evidence="2">BE69</strain>
    </source>
</reference>
<name>A0AAJ2F1E5_ACIDE</name>
<dbReference type="Proteomes" id="UP001249076">
    <property type="component" value="Unassembled WGS sequence"/>
</dbReference>
<gene>
    <name evidence="2" type="ORF">J2W88_002452</name>
    <name evidence="3" type="ORF">J2W93_002948</name>
</gene>
<dbReference type="Pfam" id="PF13202">
    <property type="entry name" value="EF-hand_5"/>
    <property type="match status" value="1"/>
</dbReference>
<dbReference type="Proteomes" id="UP001253458">
    <property type="component" value="Unassembled WGS sequence"/>
</dbReference>
<keyword evidence="4" id="KW-1185">Reference proteome</keyword>
<dbReference type="RefSeq" id="WP_209819728.1">
    <property type="nucleotide sequence ID" value="NZ_JAVDTL010000003.1"/>
</dbReference>
<evidence type="ECO:0000313" key="2">
    <source>
        <dbReference type="EMBL" id="MDR6767177.1"/>
    </source>
</evidence>
<dbReference type="InterPro" id="IPR011992">
    <property type="entry name" value="EF-hand-dom_pair"/>
</dbReference>
<evidence type="ECO:0000259" key="1">
    <source>
        <dbReference type="PROSITE" id="PS50222"/>
    </source>
</evidence>
<dbReference type="InterPro" id="IPR018247">
    <property type="entry name" value="EF_Hand_1_Ca_BS"/>
</dbReference>
<dbReference type="PROSITE" id="PS50222">
    <property type="entry name" value="EF_HAND_2"/>
    <property type="match status" value="1"/>
</dbReference>
<dbReference type="EMBL" id="JAVDTL010000003">
    <property type="protein sequence ID" value="MDR6767177.1"/>
    <property type="molecule type" value="Genomic_DNA"/>
</dbReference>
<dbReference type="SUPFAM" id="SSF47473">
    <property type="entry name" value="EF-hand"/>
    <property type="match status" value="1"/>
</dbReference>
<dbReference type="PROSITE" id="PS00018">
    <property type="entry name" value="EF_HAND_1"/>
    <property type="match status" value="1"/>
</dbReference>
<comment type="caution">
    <text evidence="2">The sequence shown here is derived from an EMBL/GenBank/DDBJ whole genome shotgun (WGS) entry which is preliminary data.</text>
</comment>
<evidence type="ECO:0000313" key="4">
    <source>
        <dbReference type="Proteomes" id="UP001249076"/>
    </source>
</evidence>
<evidence type="ECO:0000313" key="5">
    <source>
        <dbReference type="Proteomes" id="UP001253458"/>
    </source>
</evidence>
<proteinExistence type="predicted"/>
<dbReference type="InterPro" id="IPR002048">
    <property type="entry name" value="EF_hand_dom"/>
</dbReference>
<feature type="domain" description="EF-hand" evidence="1">
    <location>
        <begin position="108"/>
        <end position="143"/>
    </location>
</feature>
<accession>A0AAJ2F1E5</accession>
<dbReference type="AlphaFoldDB" id="A0AAJ2F1E5"/>
<organism evidence="2 5">
    <name type="scientific">Acidovorax delafieldii</name>
    <name type="common">Pseudomonas delafieldii</name>
    <dbReference type="NCBI Taxonomy" id="47920"/>
    <lineage>
        <taxon>Bacteria</taxon>
        <taxon>Pseudomonadati</taxon>
        <taxon>Pseudomonadota</taxon>
        <taxon>Betaproteobacteria</taxon>
        <taxon>Burkholderiales</taxon>
        <taxon>Comamonadaceae</taxon>
        <taxon>Acidovorax</taxon>
    </lineage>
</organism>
<protein>
    <submittedName>
        <fullName evidence="2">Uncharacterized membrane protein YebE (DUF533 family)</fullName>
    </submittedName>
</protein>
<dbReference type="Gene3D" id="1.10.238.10">
    <property type="entry name" value="EF-hand"/>
    <property type="match status" value="1"/>
</dbReference>
<dbReference type="GO" id="GO:0005509">
    <property type="term" value="F:calcium ion binding"/>
    <property type="evidence" value="ECO:0007669"/>
    <property type="project" value="InterPro"/>
</dbReference>
<dbReference type="CDD" id="cd00051">
    <property type="entry name" value="EFh"/>
    <property type="match status" value="1"/>
</dbReference>
<sequence>MSPLISGLASVASMIFNAASSGAGKASARRGGEAAPPEPSAVVTLSPEAQTLAGMAGQGVLATQGTSAGTVNAVGRSSGQTTAALPGGRAAGAVSKDDFQALLTRFGATEDQKQQITAGFDADKDGVITHDEFLKGLARTKGQQATTDPFAQAVLQVMNRAGNADGTVGKDEFAALSSAFGLAERRTHTA</sequence>
<dbReference type="EMBL" id="JAVDTS010000004">
    <property type="protein sequence ID" value="MDR6838107.1"/>
    <property type="molecule type" value="Genomic_DNA"/>
</dbReference>
<evidence type="ECO:0000313" key="3">
    <source>
        <dbReference type="EMBL" id="MDR6838107.1"/>
    </source>
</evidence>